<proteinExistence type="predicted"/>
<evidence type="ECO:0000313" key="1">
    <source>
        <dbReference type="EMBL" id="KAJ3497744.1"/>
    </source>
</evidence>
<evidence type="ECO:0000313" key="2">
    <source>
        <dbReference type="Proteomes" id="UP001148737"/>
    </source>
</evidence>
<keyword evidence="2" id="KW-1185">Reference proteome</keyword>
<name>A0ACC1R777_9HYPO</name>
<sequence>MSFHTNASNIRVDDGHMLRARLRNTNGDEVDSELDLNSCIGNTSGRFEWGSKNFAESAEGIYFSVEGDAQVPILRARLRGADQSADQSFDADVNLAERIGNDNGRLYFS</sequence>
<comment type="caution">
    <text evidence="1">The sequence shown here is derived from an EMBL/GenBank/DDBJ whole genome shotgun (WGS) entry which is preliminary data.</text>
</comment>
<dbReference type="EMBL" id="JANAKD010000092">
    <property type="protein sequence ID" value="KAJ3497744.1"/>
    <property type="molecule type" value="Genomic_DNA"/>
</dbReference>
<organism evidence="1 2">
    <name type="scientific">Lecanicillium saksenae</name>
    <dbReference type="NCBI Taxonomy" id="468837"/>
    <lineage>
        <taxon>Eukaryota</taxon>
        <taxon>Fungi</taxon>
        <taxon>Dikarya</taxon>
        <taxon>Ascomycota</taxon>
        <taxon>Pezizomycotina</taxon>
        <taxon>Sordariomycetes</taxon>
        <taxon>Hypocreomycetidae</taxon>
        <taxon>Hypocreales</taxon>
        <taxon>Cordycipitaceae</taxon>
        <taxon>Lecanicillium</taxon>
    </lineage>
</organism>
<protein>
    <submittedName>
        <fullName evidence="1">Uncharacterized protein</fullName>
    </submittedName>
</protein>
<accession>A0ACC1R777</accession>
<dbReference type="Proteomes" id="UP001148737">
    <property type="component" value="Unassembled WGS sequence"/>
</dbReference>
<reference evidence="1" key="1">
    <citation type="submission" date="2022-07" db="EMBL/GenBank/DDBJ databases">
        <title>Genome Sequence of Lecanicillium saksenae.</title>
        <authorList>
            <person name="Buettner E."/>
        </authorList>
    </citation>
    <scope>NUCLEOTIDE SEQUENCE</scope>
    <source>
        <strain evidence="1">VT-O1</strain>
    </source>
</reference>
<gene>
    <name evidence="1" type="ORF">NLG97_g1665</name>
</gene>